<protein>
    <submittedName>
        <fullName evidence="1">Uncharacterized protein</fullName>
    </submittedName>
</protein>
<evidence type="ECO:0000313" key="1">
    <source>
        <dbReference type="EMBL" id="MEC4295970.1"/>
    </source>
</evidence>
<evidence type="ECO:0000313" key="2">
    <source>
        <dbReference type="Proteomes" id="UP001343724"/>
    </source>
</evidence>
<organism evidence="1 2">
    <name type="scientific">Adlercreutzia shanghongiae</name>
    <dbReference type="NCBI Taxonomy" id="3111773"/>
    <lineage>
        <taxon>Bacteria</taxon>
        <taxon>Bacillati</taxon>
        <taxon>Actinomycetota</taxon>
        <taxon>Coriobacteriia</taxon>
        <taxon>Eggerthellales</taxon>
        <taxon>Eggerthellaceae</taxon>
        <taxon>Adlercreutzia</taxon>
    </lineage>
</organism>
<name>A0ABU6J242_9ACTN</name>
<dbReference type="Proteomes" id="UP001343724">
    <property type="component" value="Unassembled WGS sequence"/>
</dbReference>
<gene>
    <name evidence="1" type="ORF">VJ920_11705</name>
</gene>
<sequence length="208" mass="23691">MDSRTDLLLVDDFIDLLNQLDDFLDARDPEHHLTIRAIGGFSLMYHEQETSLTMLRMGSSDIDTLTKLPRNVATMVDIIAVNNGAPSDWLNNRWYANHNFNEELERFIVWEPTKYGFRHITLLVANLEGILLMKMRAVCEALEFAGYPANDEALAAELRTQDVMDVVSLLHFFDVTSALDFSRLNIPSKIDRTDLLLQYLINAGILSS</sequence>
<keyword evidence="2" id="KW-1185">Reference proteome</keyword>
<reference evidence="1 2" key="1">
    <citation type="submission" date="2024-01" db="EMBL/GenBank/DDBJ databases">
        <title>novel species in genus Adlercreutzia.</title>
        <authorList>
            <person name="Liu X."/>
        </authorList>
    </citation>
    <scope>NUCLEOTIDE SEQUENCE [LARGE SCALE GENOMIC DNA]</scope>
    <source>
        <strain evidence="1 2">R22</strain>
    </source>
</reference>
<dbReference type="EMBL" id="JAYMFH010000024">
    <property type="protein sequence ID" value="MEC4295970.1"/>
    <property type="molecule type" value="Genomic_DNA"/>
</dbReference>
<comment type="caution">
    <text evidence="1">The sequence shown here is derived from an EMBL/GenBank/DDBJ whole genome shotgun (WGS) entry which is preliminary data.</text>
</comment>
<accession>A0ABU6J242</accession>
<dbReference type="RefSeq" id="WP_326455228.1">
    <property type="nucleotide sequence ID" value="NZ_JAYMFH010000024.1"/>
</dbReference>
<proteinExistence type="predicted"/>